<protein>
    <recommendedName>
        <fullName evidence="5">Right handed beta helix domain-containing protein</fullName>
    </recommendedName>
</protein>
<dbReference type="Proteomes" id="UP000265515">
    <property type="component" value="Unassembled WGS sequence"/>
</dbReference>
<evidence type="ECO:0000313" key="3">
    <source>
        <dbReference type="EMBL" id="GBG77193.1"/>
    </source>
</evidence>
<evidence type="ECO:0000256" key="1">
    <source>
        <dbReference type="SAM" id="MobiDB-lite"/>
    </source>
</evidence>
<reference evidence="3 4" key="1">
    <citation type="journal article" date="2018" name="Cell">
        <title>The Chara Genome: Secondary Complexity and Implications for Plant Terrestrialization.</title>
        <authorList>
            <person name="Nishiyama T."/>
            <person name="Sakayama H."/>
            <person name="Vries J.D."/>
            <person name="Buschmann H."/>
            <person name="Saint-Marcoux D."/>
            <person name="Ullrich K.K."/>
            <person name="Haas F.B."/>
            <person name="Vanderstraeten L."/>
            <person name="Becker D."/>
            <person name="Lang D."/>
            <person name="Vosolsobe S."/>
            <person name="Rombauts S."/>
            <person name="Wilhelmsson P.K.I."/>
            <person name="Janitza P."/>
            <person name="Kern R."/>
            <person name="Heyl A."/>
            <person name="Rumpler F."/>
            <person name="Villalobos L.I.A.C."/>
            <person name="Clay J.M."/>
            <person name="Skokan R."/>
            <person name="Toyoda A."/>
            <person name="Suzuki Y."/>
            <person name="Kagoshima H."/>
            <person name="Schijlen E."/>
            <person name="Tajeshwar N."/>
            <person name="Catarino B."/>
            <person name="Hetherington A.J."/>
            <person name="Saltykova A."/>
            <person name="Bonnot C."/>
            <person name="Breuninger H."/>
            <person name="Symeonidi A."/>
            <person name="Radhakrishnan G.V."/>
            <person name="Van Nieuwerburgh F."/>
            <person name="Deforce D."/>
            <person name="Chang C."/>
            <person name="Karol K.G."/>
            <person name="Hedrich R."/>
            <person name="Ulvskov P."/>
            <person name="Glockner G."/>
            <person name="Delwiche C.F."/>
            <person name="Petrasek J."/>
            <person name="Van de Peer Y."/>
            <person name="Friml J."/>
            <person name="Beilby M."/>
            <person name="Dolan L."/>
            <person name="Kohara Y."/>
            <person name="Sugano S."/>
            <person name="Fujiyama A."/>
            <person name="Delaux P.-M."/>
            <person name="Quint M."/>
            <person name="TheiBen G."/>
            <person name="Hagemann M."/>
            <person name="Harholt J."/>
            <person name="Dunand C."/>
            <person name="Zachgo S."/>
            <person name="Langdale J."/>
            <person name="Maumus F."/>
            <person name="Straeten D.V.D."/>
            <person name="Gould S.B."/>
            <person name="Rensing S.A."/>
        </authorList>
    </citation>
    <scope>NUCLEOTIDE SEQUENCE [LARGE SCALE GENOMIC DNA]</scope>
    <source>
        <strain evidence="3 4">S276</strain>
    </source>
</reference>
<feature type="region of interest" description="Disordered" evidence="1">
    <location>
        <begin position="53"/>
        <end position="73"/>
    </location>
</feature>
<name>A0A388L4R9_CHABU</name>
<comment type="caution">
    <text evidence="3">The sequence shown here is derived from an EMBL/GenBank/DDBJ whole genome shotgun (WGS) entry which is preliminary data.</text>
</comment>
<dbReference type="AlphaFoldDB" id="A0A388L4R9"/>
<keyword evidence="4" id="KW-1185">Reference proteome</keyword>
<organism evidence="3 4">
    <name type="scientific">Chara braunii</name>
    <name type="common">Braun's stonewort</name>
    <dbReference type="NCBI Taxonomy" id="69332"/>
    <lineage>
        <taxon>Eukaryota</taxon>
        <taxon>Viridiplantae</taxon>
        <taxon>Streptophyta</taxon>
        <taxon>Charophyceae</taxon>
        <taxon>Charales</taxon>
        <taxon>Characeae</taxon>
        <taxon>Chara</taxon>
    </lineage>
</organism>
<dbReference type="PANTHER" id="PTHR11319">
    <property type="entry name" value="G PROTEIN-COUPLED RECEPTOR-RELATED"/>
    <property type="match status" value="1"/>
</dbReference>
<dbReference type="SUPFAM" id="SSF51126">
    <property type="entry name" value="Pectin lyase-like"/>
    <property type="match status" value="1"/>
</dbReference>
<dbReference type="InterPro" id="IPR011050">
    <property type="entry name" value="Pectin_lyase_fold/virulence"/>
</dbReference>
<proteinExistence type="predicted"/>
<feature type="transmembrane region" description="Helical" evidence="2">
    <location>
        <begin position="20"/>
        <end position="39"/>
    </location>
</feature>
<accession>A0A388L4R9</accession>
<keyword evidence="2" id="KW-0812">Transmembrane</keyword>
<keyword evidence="2" id="KW-1133">Transmembrane helix</keyword>
<gene>
    <name evidence="3" type="ORF">CBR_g23520</name>
</gene>
<dbReference type="EMBL" id="BFEA01000262">
    <property type="protein sequence ID" value="GBG77193.1"/>
    <property type="molecule type" value="Genomic_DNA"/>
</dbReference>
<feature type="compositionally biased region" description="Pro residues" evidence="1">
    <location>
        <begin position="64"/>
        <end position="73"/>
    </location>
</feature>
<sequence length="374" mass="38727">MASGGRFAAGDEGPIVSRNLLHRLVVALLLGIAMAMAMVRAEHSDHGYGGHELTGHGRYLGVPPRQPPPPPPSQEALLAAAIKDERVTTYVLTQNVDLTTSLPMVSRPSFTVRGMCGKDGRRRCVINGMNKYRGFVANYSSHVALSLINLEFTGLRAVDDASGGAAAAVDGGRLTVKNCVFRSNKVGRGGAGGAVLVQDGSFDISGSAFEGNAAGDVGGAIFFGSDASGNVSATKFKSNSAMAGGAVYAKEGKVNFHAVDFSANRARARGGALFLTVTESVVSKTRFNSNSAGQSGGAVHVYLEFLNTTFCSDTSFNRNTAAKDKSSSKVSIAGPEGDKSRVFFCAAKVPSGVGYEGPDSRVATGCKGCKPTGR</sequence>
<evidence type="ECO:0000313" key="4">
    <source>
        <dbReference type="Proteomes" id="UP000265515"/>
    </source>
</evidence>
<keyword evidence="2" id="KW-0472">Membrane</keyword>
<evidence type="ECO:0008006" key="5">
    <source>
        <dbReference type="Google" id="ProtNLM"/>
    </source>
</evidence>
<dbReference type="Gramene" id="GBG77193">
    <property type="protein sequence ID" value="GBG77193"/>
    <property type="gene ID" value="CBR_g23520"/>
</dbReference>
<evidence type="ECO:0000256" key="2">
    <source>
        <dbReference type="SAM" id="Phobius"/>
    </source>
</evidence>
<dbReference type="PANTHER" id="PTHR11319:SF35">
    <property type="entry name" value="OUTER MEMBRANE PROTEIN PMPC-RELATED"/>
    <property type="match status" value="1"/>
</dbReference>